<evidence type="ECO:0000313" key="11">
    <source>
        <dbReference type="EMBL" id="CAE0119961.1"/>
    </source>
</evidence>
<evidence type="ECO:0000256" key="1">
    <source>
        <dbReference type="ARBA" id="ARBA00005641"/>
    </source>
</evidence>
<evidence type="ECO:0000256" key="3">
    <source>
        <dbReference type="ARBA" id="ARBA00023001"/>
    </source>
</evidence>
<dbReference type="AlphaFoldDB" id="A0A7S3B1V5"/>
<name>A0A7S3B1V5_9EUKA</name>
<dbReference type="GO" id="GO:0004553">
    <property type="term" value="F:hydrolase activity, hydrolyzing O-glycosyl compounds"/>
    <property type="evidence" value="ECO:0007669"/>
    <property type="project" value="InterPro"/>
</dbReference>
<feature type="region of interest" description="Disordered" evidence="8">
    <location>
        <begin position="265"/>
        <end position="289"/>
    </location>
</feature>
<dbReference type="InterPro" id="IPR017853">
    <property type="entry name" value="GH"/>
</dbReference>
<accession>A0A7S3B1V5</accession>
<sequence>MHRVPLCDATTCPVCQGPAVFQQSYFSDSNFPDNMPHVWYAQWAHLHEGWFAPVLLGEWGGRNTGQDHVWQTAMAAYLRSHQIGSFYWVLNPESEDTGGLYISMADGGKPDFTKLEILAQLPATKVMEAGAPVFLPPLQEEERASPPLVTLVPSPGSPPLRLRVPSDTPMPEAKLSYAIGTSPPPLKPTSRVWDVSILTEEDRQQPEQLSTGSRSAPDHPFLLPIIGAAISLCVLICIAVYLALHRDTSLRLLVIPRLSSGVPMRTRHHRVQQHEYNDDELSGKGASDT</sequence>
<dbReference type="PANTHER" id="PTHR35923">
    <property type="entry name" value="MAJOR EXTRACELLULAR ENDOGLUCANASE"/>
    <property type="match status" value="1"/>
</dbReference>
<comment type="similarity">
    <text evidence="1 7">Belongs to the glycosyl hydrolase 5 (cellulase A) family.</text>
</comment>
<evidence type="ECO:0000256" key="4">
    <source>
        <dbReference type="ARBA" id="ARBA00023277"/>
    </source>
</evidence>
<keyword evidence="9" id="KW-1133">Transmembrane helix</keyword>
<dbReference type="Gene3D" id="3.20.20.80">
    <property type="entry name" value="Glycosidases"/>
    <property type="match status" value="1"/>
</dbReference>
<feature type="transmembrane region" description="Helical" evidence="9">
    <location>
        <begin position="221"/>
        <end position="244"/>
    </location>
</feature>
<evidence type="ECO:0000256" key="5">
    <source>
        <dbReference type="ARBA" id="ARBA00023295"/>
    </source>
</evidence>
<evidence type="ECO:0000256" key="2">
    <source>
        <dbReference type="ARBA" id="ARBA00022801"/>
    </source>
</evidence>
<dbReference type="SUPFAM" id="SSF51445">
    <property type="entry name" value="(Trans)glycosidases"/>
    <property type="match status" value="1"/>
</dbReference>
<keyword evidence="9" id="KW-0472">Membrane</keyword>
<keyword evidence="5 7" id="KW-0326">Glycosidase</keyword>
<dbReference type="Pfam" id="PF00150">
    <property type="entry name" value="Cellulase"/>
    <property type="match status" value="1"/>
</dbReference>
<keyword evidence="2 7" id="KW-0378">Hydrolase</keyword>
<keyword evidence="3" id="KW-0136">Cellulose degradation</keyword>
<reference evidence="11" key="1">
    <citation type="submission" date="2021-01" db="EMBL/GenBank/DDBJ databases">
        <authorList>
            <person name="Corre E."/>
            <person name="Pelletier E."/>
            <person name="Niang G."/>
            <person name="Scheremetjew M."/>
            <person name="Finn R."/>
            <person name="Kale V."/>
            <person name="Holt S."/>
            <person name="Cochrane G."/>
            <person name="Meng A."/>
            <person name="Brown T."/>
            <person name="Cohen L."/>
        </authorList>
    </citation>
    <scope>NUCLEOTIDE SEQUENCE</scope>
    <source>
        <strain evidence="11">CCMP281</strain>
    </source>
</reference>
<dbReference type="EMBL" id="HBHX01037182">
    <property type="protein sequence ID" value="CAE0119961.1"/>
    <property type="molecule type" value="Transcribed_RNA"/>
</dbReference>
<keyword evidence="6" id="KW-0624">Polysaccharide degradation</keyword>
<dbReference type="PANTHER" id="PTHR35923:SF2">
    <property type="entry name" value="ENDOGLUCANASE"/>
    <property type="match status" value="1"/>
</dbReference>
<evidence type="ECO:0000256" key="7">
    <source>
        <dbReference type="RuleBase" id="RU361153"/>
    </source>
</evidence>
<dbReference type="InterPro" id="IPR001547">
    <property type="entry name" value="Glyco_hydro_5"/>
</dbReference>
<evidence type="ECO:0000256" key="6">
    <source>
        <dbReference type="ARBA" id="ARBA00023326"/>
    </source>
</evidence>
<organism evidence="11">
    <name type="scientific">Haptolina ericina</name>
    <dbReference type="NCBI Taxonomy" id="156174"/>
    <lineage>
        <taxon>Eukaryota</taxon>
        <taxon>Haptista</taxon>
        <taxon>Haptophyta</taxon>
        <taxon>Prymnesiophyceae</taxon>
        <taxon>Prymnesiales</taxon>
        <taxon>Prymnesiaceae</taxon>
        <taxon>Haptolina</taxon>
    </lineage>
</organism>
<keyword evidence="4" id="KW-0119">Carbohydrate metabolism</keyword>
<evidence type="ECO:0000256" key="9">
    <source>
        <dbReference type="SAM" id="Phobius"/>
    </source>
</evidence>
<dbReference type="GO" id="GO:0030245">
    <property type="term" value="P:cellulose catabolic process"/>
    <property type="evidence" value="ECO:0007669"/>
    <property type="project" value="UniProtKB-KW"/>
</dbReference>
<keyword evidence="9" id="KW-0812">Transmembrane</keyword>
<gene>
    <name evidence="11" type="ORF">HERI1096_LOCUS20662</name>
</gene>
<feature type="domain" description="Glycoside hydrolase family 5" evidence="10">
    <location>
        <begin position="18"/>
        <end position="93"/>
    </location>
</feature>
<protein>
    <recommendedName>
        <fullName evidence="10">Glycoside hydrolase family 5 domain-containing protein</fullName>
    </recommendedName>
</protein>
<evidence type="ECO:0000259" key="10">
    <source>
        <dbReference type="Pfam" id="PF00150"/>
    </source>
</evidence>
<evidence type="ECO:0000256" key="8">
    <source>
        <dbReference type="SAM" id="MobiDB-lite"/>
    </source>
</evidence>
<proteinExistence type="inferred from homology"/>